<keyword evidence="2" id="KW-1185">Reference proteome</keyword>
<evidence type="ECO:0000313" key="2">
    <source>
        <dbReference type="Proteomes" id="UP001607303"/>
    </source>
</evidence>
<feature type="non-terminal residue" evidence="1">
    <location>
        <position position="1"/>
    </location>
</feature>
<evidence type="ECO:0000313" key="1">
    <source>
        <dbReference type="EMBL" id="KAL2749819.1"/>
    </source>
</evidence>
<dbReference type="Proteomes" id="UP001607303">
    <property type="component" value="Unassembled WGS sequence"/>
</dbReference>
<proteinExistence type="predicted"/>
<protein>
    <submittedName>
        <fullName evidence="1">Uncharacterized protein</fullName>
    </submittedName>
</protein>
<reference evidence="1 2" key="1">
    <citation type="journal article" date="2024" name="Ann. Entomol. Soc. Am.">
        <title>Genomic analyses of the southern and eastern yellowjacket wasps (Hymenoptera: Vespidae) reveal evolutionary signatures of social life.</title>
        <authorList>
            <person name="Catto M.A."/>
            <person name="Caine P.B."/>
            <person name="Orr S.E."/>
            <person name="Hunt B.G."/>
            <person name="Goodisman M.A.D."/>
        </authorList>
    </citation>
    <scope>NUCLEOTIDE SEQUENCE [LARGE SCALE GENOMIC DNA]</scope>
    <source>
        <strain evidence="1">232</strain>
        <tissue evidence="1">Head and thorax</tissue>
    </source>
</reference>
<organism evidence="1 2">
    <name type="scientific">Vespula maculifrons</name>
    <name type="common">Eastern yellow jacket</name>
    <name type="synonym">Wasp</name>
    <dbReference type="NCBI Taxonomy" id="7453"/>
    <lineage>
        <taxon>Eukaryota</taxon>
        <taxon>Metazoa</taxon>
        <taxon>Ecdysozoa</taxon>
        <taxon>Arthropoda</taxon>
        <taxon>Hexapoda</taxon>
        <taxon>Insecta</taxon>
        <taxon>Pterygota</taxon>
        <taxon>Neoptera</taxon>
        <taxon>Endopterygota</taxon>
        <taxon>Hymenoptera</taxon>
        <taxon>Apocrita</taxon>
        <taxon>Aculeata</taxon>
        <taxon>Vespoidea</taxon>
        <taxon>Vespidae</taxon>
        <taxon>Vespinae</taxon>
        <taxon>Vespula</taxon>
    </lineage>
</organism>
<dbReference type="AlphaFoldDB" id="A0ABD2CYT9"/>
<name>A0ABD2CYT9_VESMC</name>
<sequence>YSFKYYKDDTGSVLLCISTCTHHRSRSLGWGYMISRDGNKIESLTDFDNLYYYITHSSNILYDLLHFRIKLRSGDTFHHLATNFNEYISPFSQYACPANNNKELIMKWCSGDIPPLVLVQSDFEFRLVRIGVLVVRILRKRTDFDSYWFSLTLNFDEYASSFSRYTFSTNNNKELVMKWCGGDTFLSVTPMKSDFDSYWFSLVLNFDEYTSSFSRYAFSANNNKELVRTDFDSYWFSLALNFDEYTSQFSRYAFSTNNNKELVRTDFDSYWFSLTLNFDEYTSLFSRYAFSANNNKELMRTDFDSYWFSLVLNFDEYTSQFSKRTDFDSYWFSLTLNFDEYTSQFSRYAFSTNNNKELVRTDFDSYWFSLTLNFDEYTSPFSRYAFSTNNNKELIGVAGISPTRDDNIGGPTLTATGSNLIAVVRVAMKLRAMQSLESVFVRVVFDFLTVAQTVLIKDSRVSRNKFSDRSLINNYRELESVHHRRGFQPTSMSTYLIFNQLQIIHPQFRPKSRSSVLEPSQNFLSSKIRVVNDSFRMFYSSCLDMKQRGDYMSKRPPQTVTQEGNYYFNFTINSDDVTLRLRSHIDTTGRVSRCLKPTVWTVEQSVSGVLYISTRSSRSGKASRIVDFRVESPLARGSSDAATSTRWDLGRLDHRGSDHRASDHRGIEHSEIKFLQGSDRWTYHRGILTRKHDRSCLEMSEADGVDGGAICKRGFIHLQFAEKLEAPEAERHLGSWILE</sequence>
<comment type="caution">
    <text evidence="1">The sequence shown here is derived from an EMBL/GenBank/DDBJ whole genome shotgun (WGS) entry which is preliminary data.</text>
</comment>
<accession>A0ABD2CYT9</accession>
<gene>
    <name evidence="1" type="ORF">V1477_001890</name>
</gene>
<dbReference type="EMBL" id="JAYRBN010000026">
    <property type="protein sequence ID" value="KAL2749819.1"/>
    <property type="molecule type" value="Genomic_DNA"/>
</dbReference>